<dbReference type="Pfam" id="PF05633">
    <property type="entry name" value="ROH1-like"/>
    <property type="match status" value="1"/>
</dbReference>
<comment type="similarity">
    <text evidence="5">Belongs to the ROH1 family.</text>
</comment>
<dbReference type="RefSeq" id="XP_016693781.2">
    <property type="nucleotide sequence ID" value="XM_016838292.2"/>
</dbReference>
<evidence type="ECO:0000256" key="2">
    <source>
        <dbReference type="ARBA" id="ARBA00022692"/>
    </source>
</evidence>
<dbReference type="PANTHER" id="PTHR31509">
    <property type="entry name" value="BPS1-LIKE PROTEIN"/>
    <property type="match status" value="1"/>
</dbReference>
<dbReference type="InterPro" id="IPR001374">
    <property type="entry name" value="R3H_dom"/>
</dbReference>
<accession>A0A1U8JU27</accession>
<organism evidence="8 9">
    <name type="scientific">Gossypium hirsutum</name>
    <name type="common">Upland cotton</name>
    <name type="synonym">Gossypium mexicanum</name>
    <dbReference type="NCBI Taxonomy" id="3635"/>
    <lineage>
        <taxon>Eukaryota</taxon>
        <taxon>Viridiplantae</taxon>
        <taxon>Streptophyta</taxon>
        <taxon>Embryophyta</taxon>
        <taxon>Tracheophyta</taxon>
        <taxon>Spermatophyta</taxon>
        <taxon>Magnoliopsida</taxon>
        <taxon>eudicotyledons</taxon>
        <taxon>Gunneridae</taxon>
        <taxon>Pentapetalae</taxon>
        <taxon>rosids</taxon>
        <taxon>malvids</taxon>
        <taxon>Malvales</taxon>
        <taxon>Malvaceae</taxon>
        <taxon>Malvoideae</taxon>
        <taxon>Gossypium</taxon>
    </lineage>
</organism>
<evidence type="ECO:0000256" key="6">
    <source>
        <dbReference type="SAM" id="Coils"/>
    </source>
</evidence>
<reference evidence="9" key="2">
    <citation type="submission" date="2025-08" db="UniProtKB">
        <authorList>
            <consortium name="RefSeq"/>
        </authorList>
    </citation>
    <scope>IDENTIFICATION</scope>
</reference>
<keyword evidence="8" id="KW-1185">Reference proteome</keyword>
<gene>
    <name evidence="9" type="primary">LOC107910459</name>
</gene>
<feature type="domain" description="R3H" evidence="7">
    <location>
        <begin position="345"/>
        <end position="401"/>
    </location>
</feature>
<evidence type="ECO:0000313" key="9">
    <source>
        <dbReference type="RefSeq" id="XP_016693781.2"/>
    </source>
</evidence>
<dbReference type="STRING" id="3635.A0A1U8JU27"/>
<proteinExistence type="inferred from homology"/>
<keyword evidence="2" id="KW-0812">Transmembrane</keyword>
<dbReference type="KEGG" id="ghi:107910459"/>
<keyword evidence="3" id="KW-1133">Transmembrane helix</keyword>
<dbReference type="GO" id="GO:0003676">
    <property type="term" value="F:nucleic acid binding"/>
    <property type="evidence" value="ECO:0007669"/>
    <property type="project" value="UniProtKB-UniRule"/>
</dbReference>
<evidence type="ECO:0000256" key="3">
    <source>
        <dbReference type="ARBA" id="ARBA00022989"/>
    </source>
</evidence>
<evidence type="ECO:0000256" key="4">
    <source>
        <dbReference type="ARBA" id="ARBA00023136"/>
    </source>
</evidence>
<dbReference type="AlphaFoldDB" id="A0A1U8JU27"/>
<keyword evidence="6" id="KW-0175">Coiled coil</keyword>
<dbReference type="InterPro" id="IPR008511">
    <property type="entry name" value="ROH1-like"/>
</dbReference>
<dbReference type="PROSITE" id="PS51061">
    <property type="entry name" value="R3H"/>
    <property type="match status" value="1"/>
</dbReference>
<dbReference type="GeneID" id="107910459"/>
<dbReference type="PaxDb" id="3635-A0A1U8JU27"/>
<reference evidence="8" key="1">
    <citation type="journal article" date="2020" name="Nat. Genet.">
        <title>Genomic diversifications of five Gossypium allopolyploid species and their impact on cotton improvement.</title>
        <authorList>
            <person name="Chen Z.J."/>
            <person name="Sreedasyam A."/>
            <person name="Ando A."/>
            <person name="Song Q."/>
            <person name="De Santiago L.M."/>
            <person name="Hulse-Kemp A.M."/>
            <person name="Ding M."/>
            <person name="Ye W."/>
            <person name="Kirkbride R.C."/>
            <person name="Jenkins J."/>
            <person name="Plott C."/>
            <person name="Lovell J."/>
            <person name="Lin Y.M."/>
            <person name="Vaughn R."/>
            <person name="Liu B."/>
            <person name="Simpson S."/>
            <person name="Scheffler B.E."/>
            <person name="Wen L."/>
            <person name="Saski C.A."/>
            <person name="Grover C.E."/>
            <person name="Hu G."/>
            <person name="Conover J.L."/>
            <person name="Carlson J.W."/>
            <person name="Shu S."/>
            <person name="Boston L.B."/>
            <person name="Williams M."/>
            <person name="Peterson D.G."/>
            <person name="McGee K."/>
            <person name="Jones D.C."/>
            <person name="Wendel J.F."/>
            <person name="Stelly D.M."/>
            <person name="Grimwood J."/>
            <person name="Schmutz J."/>
        </authorList>
    </citation>
    <scope>NUCLEOTIDE SEQUENCE [LARGE SCALE GENOMIC DNA]</scope>
    <source>
        <strain evidence="8">cv. TM-1</strain>
    </source>
</reference>
<evidence type="ECO:0000259" key="7">
    <source>
        <dbReference type="PROSITE" id="PS51061"/>
    </source>
</evidence>
<evidence type="ECO:0000256" key="5">
    <source>
        <dbReference type="ARBA" id="ARBA00035114"/>
    </source>
</evidence>
<name>A0A1U8JU27_GOSHI</name>
<comment type="subcellular location">
    <subcellularLocation>
        <location evidence="1">Membrane</location>
        <topology evidence="1">Single-pass membrane protein</topology>
    </subcellularLocation>
</comment>
<dbReference type="GO" id="GO:0016020">
    <property type="term" value="C:membrane"/>
    <property type="evidence" value="ECO:0007669"/>
    <property type="project" value="UniProtKB-SubCell"/>
</dbReference>
<feature type="coiled-coil region" evidence="6">
    <location>
        <begin position="348"/>
        <end position="375"/>
    </location>
</feature>
<evidence type="ECO:0000313" key="8">
    <source>
        <dbReference type="Proteomes" id="UP000818029"/>
    </source>
</evidence>
<dbReference type="Proteomes" id="UP000818029">
    <property type="component" value="Chromosome D02"/>
</dbReference>
<evidence type="ECO:0000256" key="1">
    <source>
        <dbReference type="ARBA" id="ARBA00004167"/>
    </source>
</evidence>
<sequence length="401" mass="45556">MPATDYQGTSSPLTNIGRSLLPVRRDQVHAMESPIGGSASNEAEIESFQRRVADRFHDLASAPSDELLSLPWVRKLLDVFLCCQEEFRVILFNNIALVKKSPMDRLIADFYERTVKALDVCNAIRDGIEQIRQWQKLLEIVLCALGDSNVGYQRSLGEGQFRRARKALIDLAIGMLDEKDSGQALAHRNRSFGRHNTSGSHSKDHHHRSLGHFRSLSWSVSRSWSAARQLQAIGNNLAAPRGNEVLATNGLAVPVYTMGSVLLFVMWALVAAIPCQDRGLQVHFNVPRQFPWSAPILWLYERILEESKKRDRKNACGLLREIYQMEKCSRLLGELADSVQFPLSEDKEREVKQRVKELEQVLDALKEDLEPLEKQVREVFHRIVRSRTEGLDSFARGHNPE</sequence>
<protein>
    <submittedName>
        <fullName evidence="9">Protein ROH1</fullName>
    </submittedName>
</protein>
<keyword evidence="4" id="KW-0472">Membrane</keyword>